<keyword evidence="2" id="KW-1003">Cell membrane</keyword>
<evidence type="ECO:0000313" key="8">
    <source>
        <dbReference type="EMBL" id="GMG87532.1"/>
    </source>
</evidence>
<dbReference type="EMBL" id="BSYJ01000003">
    <property type="protein sequence ID" value="GMG87532.1"/>
    <property type="molecule type" value="Genomic_DNA"/>
</dbReference>
<evidence type="ECO:0000259" key="7">
    <source>
        <dbReference type="Pfam" id="PF00892"/>
    </source>
</evidence>
<dbReference type="PANTHER" id="PTHR42920:SF5">
    <property type="entry name" value="EAMA DOMAIN-CONTAINING PROTEIN"/>
    <property type="match status" value="1"/>
</dbReference>
<protein>
    <submittedName>
        <fullName evidence="8">DMT family transporter</fullName>
    </submittedName>
</protein>
<evidence type="ECO:0000256" key="2">
    <source>
        <dbReference type="ARBA" id="ARBA00022475"/>
    </source>
</evidence>
<evidence type="ECO:0000313" key="9">
    <source>
        <dbReference type="Proteomes" id="UP001224392"/>
    </source>
</evidence>
<feature type="transmembrane region" description="Helical" evidence="6">
    <location>
        <begin position="135"/>
        <end position="151"/>
    </location>
</feature>
<organism evidence="8 9">
    <name type="scientific">Biformimicrobium ophioploci</name>
    <dbReference type="NCBI Taxonomy" id="3036711"/>
    <lineage>
        <taxon>Bacteria</taxon>
        <taxon>Pseudomonadati</taxon>
        <taxon>Pseudomonadota</taxon>
        <taxon>Gammaproteobacteria</taxon>
        <taxon>Cellvibrionales</taxon>
        <taxon>Microbulbiferaceae</taxon>
        <taxon>Biformimicrobium</taxon>
    </lineage>
</organism>
<comment type="caution">
    <text evidence="8">The sequence shown here is derived from an EMBL/GenBank/DDBJ whole genome shotgun (WGS) entry which is preliminary data.</text>
</comment>
<reference evidence="8 9" key="1">
    <citation type="submission" date="2023-04" db="EMBL/GenBank/DDBJ databases">
        <title>Marinobulbifer ophiurae gen. nov., sp. Nov., isolate from tissue of brittle star Ophioplocus japonicus.</title>
        <authorList>
            <person name="Kawano K."/>
            <person name="Sawayama S."/>
            <person name="Nakagawa S."/>
        </authorList>
    </citation>
    <scope>NUCLEOTIDE SEQUENCE [LARGE SCALE GENOMIC DNA]</scope>
    <source>
        <strain evidence="8 9">NKW57</strain>
    </source>
</reference>
<evidence type="ECO:0000256" key="3">
    <source>
        <dbReference type="ARBA" id="ARBA00022692"/>
    </source>
</evidence>
<evidence type="ECO:0000256" key="4">
    <source>
        <dbReference type="ARBA" id="ARBA00022989"/>
    </source>
</evidence>
<dbReference type="InterPro" id="IPR051258">
    <property type="entry name" value="Diverse_Substrate_Transporter"/>
</dbReference>
<feature type="transmembrane region" description="Helical" evidence="6">
    <location>
        <begin position="109"/>
        <end position="128"/>
    </location>
</feature>
<dbReference type="Pfam" id="PF00892">
    <property type="entry name" value="EamA"/>
    <property type="match status" value="2"/>
</dbReference>
<proteinExistence type="predicted"/>
<keyword evidence="4 6" id="KW-1133">Transmembrane helix</keyword>
<evidence type="ECO:0000256" key="6">
    <source>
        <dbReference type="SAM" id="Phobius"/>
    </source>
</evidence>
<keyword evidence="5 6" id="KW-0472">Membrane</keyword>
<dbReference type="Proteomes" id="UP001224392">
    <property type="component" value="Unassembled WGS sequence"/>
</dbReference>
<feature type="transmembrane region" description="Helical" evidence="6">
    <location>
        <begin position="222"/>
        <end position="242"/>
    </location>
</feature>
<feature type="transmembrane region" description="Helical" evidence="6">
    <location>
        <begin position="74"/>
        <end position="97"/>
    </location>
</feature>
<accession>A0ABQ6LZR4</accession>
<dbReference type="PANTHER" id="PTHR42920">
    <property type="entry name" value="OS03G0707200 PROTEIN-RELATED"/>
    <property type="match status" value="1"/>
</dbReference>
<evidence type="ECO:0000256" key="1">
    <source>
        <dbReference type="ARBA" id="ARBA00004651"/>
    </source>
</evidence>
<dbReference type="InterPro" id="IPR037185">
    <property type="entry name" value="EmrE-like"/>
</dbReference>
<keyword evidence="9" id="KW-1185">Reference proteome</keyword>
<feature type="domain" description="EamA" evidence="7">
    <location>
        <begin position="14"/>
        <end position="151"/>
    </location>
</feature>
<dbReference type="InterPro" id="IPR000620">
    <property type="entry name" value="EamA_dom"/>
</dbReference>
<keyword evidence="3 6" id="KW-0812">Transmembrane</keyword>
<feature type="transmembrane region" description="Helical" evidence="6">
    <location>
        <begin position="254"/>
        <end position="271"/>
    </location>
</feature>
<feature type="transmembrane region" description="Helical" evidence="6">
    <location>
        <begin position="163"/>
        <end position="182"/>
    </location>
</feature>
<feature type="transmembrane region" description="Helical" evidence="6">
    <location>
        <begin position="189"/>
        <end position="210"/>
    </location>
</feature>
<sequence>MSGVAINKQTRAEGLLLVAALLWGIAFVPQKIAMDHIEPLAFNAWRFLLGGLLLIPVVYWMSGRREGQGSRDVIYSWRACLPGGAVLGVWLFLGAALQQAGLLYTTAGRAGFITGFYLLLVPLMGLALGHRTNRGTWMGIAMAMVGLYLLSDLESEAQLVGDMMVFASAFVFAAQVLTADFLVDRFDALRLSAIQFLVCGLLSAIASAFLEDAKLAHAAAAFWPIVYLVIFSTAIGFTFQLLGQRDAHPSHATVILSLESVFALAAGWLFLNEYLNWVELAGCGLMAAGMLISHFGNDHAVAEPAHGGVVPGEAE</sequence>
<dbReference type="Gene3D" id="1.10.3730.20">
    <property type="match status" value="1"/>
</dbReference>
<feature type="transmembrane region" description="Helical" evidence="6">
    <location>
        <begin position="12"/>
        <end position="32"/>
    </location>
</feature>
<feature type="transmembrane region" description="Helical" evidence="6">
    <location>
        <begin position="44"/>
        <end position="62"/>
    </location>
</feature>
<feature type="domain" description="EamA" evidence="7">
    <location>
        <begin position="160"/>
        <end position="292"/>
    </location>
</feature>
<name>A0ABQ6LZR4_9GAMM</name>
<comment type="subcellular location">
    <subcellularLocation>
        <location evidence="1">Cell membrane</location>
        <topology evidence="1">Multi-pass membrane protein</topology>
    </subcellularLocation>
</comment>
<evidence type="ECO:0000256" key="5">
    <source>
        <dbReference type="ARBA" id="ARBA00023136"/>
    </source>
</evidence>
<dbReference type="RefSeq" id="WP_285764152.1">
    <property type="nucleotide sequence ID" value="NZ_BSYJ01000003.1"/>
</dbReference>
<gene>
    <name evidence="8" type="ORF">MNKW57_18530</name>
</gene>
<dbReference type="SUPFAM" id="SSF103481">
    <property type="entry name" value="Multidrug resistance efflux transporter EmrE"/>
    <property type="match status" value="2"/>
</dbReference>